<organism evidence="3 4">
    <name type="scientific">Ancylobacter radicis</name>
    <dbReference type="NCBI Taxonomy" id="2836179"/>
    <lineage>
        <taxon>Bacteria</taxon>
        <taxon>Pseudomonadati</taxon>
        <taxon>Pseudomonadota</taxon>
        <taxon>Alphaproteobacteria</taxon>
        <taxon>Hyphomicrobiales</taxon>
        <taxon>Xanthobacteraceae</taxon>
        <taxon>Ancylobacter</taxon>
    </lineage>
</organism>
<keyword evidence="1" id="KW-0732">Signal</keyword>
<dbReference type="EMBL" id="JAHCQH010000023">
    <property type="protein sequence ID" value="MBS9479159.1"/>
    <property type="molecule type" value="Genomic_DNA"/>
</dbReference>
<reference evidence="3" key="1">
    <citation type="submission" date="2021-05" db="EMBL/GenBank/DDBJ databases">
        <authorList>
            <person name="Sun Q."/>
            <person name="Inoue M."/>
        </authorList>
    </citation>
    <scope>NUCLEOTIDE SEQUENCE</scope>
    <source>
        <strain evidence="3">VKM B-3255</strain>
    </source>
</reference>
<evidence type="ECO:0000313" key="3">
    <source>
        <dbReference type="EMBL" id="MBS9479159.1"/>
    </source>
</evidence>
<dbReference type="InterPro" id="IPR007372">
    <property type="entry name" value="Lipid/polyisoprenoid-bd_YceI"/>
</dbReference>
<dbReference type="RefSeq" id="WP_213757128.1">
    <property type="nucleotide sequence ID" value="NZ_JAHCQH010000023.1"/>
</dbReference>
<dbReference type="SUPFAM" id="SSF101874">
    <property type="entry name" value="YceI-like"/>
    <property type="match status" value="1"/>
</dbReference>
<evidence type="ECO:0000313" key="4">
    <source>
        <dbReference type="Proteomes" id="UP001166585"/>
    </source>
</evidence>
<evidence type="ECO:0000259" key="2">
    <source>
        <dbReference type="SMART" id="SM00867"/>
    </source>
</evidence>
<feature type="signal peptide" evidence="1">
    <location>
        <begin position="1"/>
        <end position="21"/>
    </location>
</feature>
<dbReference type="PANTHER" id="PTHR34406">
    <property type="entry name" value="PROTEIN YCEI"/>
    <property type="match status" value="1"/>
</dbReference>
<name>A0ABS5REA5_9HYPH</name>
<dbReference type="PANTHER" id="PTHR34406:SF1">
    <property type="entry name" value="PROTEIN YCEI"/>
    <property type="match status" value="1"/>
</dbReference>
<comment type="caution">
    <text evidence="3">The sequence shown here is derived from an EMBL/GenBank/DDBJ whole genome shotgun (WGS) entry which is preliminary data.</text>
</comment>
<gene>
    <name evidence="3" type="ORF">KIP89_18790</name>
</gene>
<sequence length="207" mass="21853">MRIRVFTAAAVLLAGLTGAQAQTAAAQRPGQPDVTRITGGLYEVDTNHTQVSWTVDHLGFTPLSGMFGRMSGTLVLDPKAPDEARLDITIPMNGLVATVPSFAEHLASDAFFDAAKFPTATFTSSRVAAHGTSATIEGELTLHGVTRPVTLEARFIGAGYNDRHKAENIGFTASATLIRSAFGLDEGAPLISDEVTLSIVGAFRKRP</sequence>
<dbReference type="InterPro" id="IPR036761">
    <property type="entry name" value="TTHA0802/YceI-like_sf"/>
</dbReference>
<protein>
    <submittedName>
        <fullName evidence="3">YceI family protein</fullName>
    </submittedName>
</protein>
<dbReference type="Pfam" id="PF04264">
    <property type="entry name" value="YceI"/>
    <property type="match status" value="1"/>
</dbReference>
<keyword evidence="4" id="KW-1185">Reference proteome</keyword>
<dbReference type="SMART" id="SM00867">
    <property type="entry name" value="YceI"/>
    <property type="match status" value="1"/>
</dbReference>
<dbReference type="Gene3D" id="2.40.128.110">
    <property type="entry name" value="Lipid/polyisoprenoid-binding, YceI-like"/>
    <property type="match status" value="1"/>
</dbReference>
<feature type="domain" description="Lipid/polyisoprenoid-binding YceI-like" evidence="2">
    <location>
        <begin position="41"/>
        <end position="204"/>
    </location>
</feature>
<dbReference type="Proteomes" id="UP001166585">
    <property type="component" value="Unassembled WGS sequence"/>
</dbReference>
<accession>A0ABS5REA5</accession>
<evidence type="ECO:0000256" key="1">
    <source>
        <dbReference type="SAM" id="SignalP"/>
    </source>
</evidence>
<proteinExistence type="predicted"/>
<feature type="chain" id="PRO_5047212531" evidence="1">
    <location>
        <begin position="22"/>
        <end position="207"/>
    </location>
</feature>